<dbReference type="InterPro" id="IPR010994">
    <property type="entry name" value="RuvA_2-like"/>
</dbReference>
<feature type="binding site" evidence="13">
    <location>
        <position position="133"/>
    </location>
    <ligand>
        <name>NAD(+)</name>
        <dbReference type="ChEBI" id="CHEBI:57540"/>
    </ligand>
</feature>
<dbReference type="Gene3D" id="1.10.287.610">
    <property type="entry name" value="Helix hairpin bin"/>
    <property type="match status" value="1"/>
</dbReference>
<dbReference type="EC" id="6.5.1.2" evidence="1 13"/>
<dbReference type="EMBL" id="KC811141">
    <property type="protein sequence ID" value="AGQ19736.1"/>
    <property type="molecule type" value="Genomic_DNA"/>
</dbReference>
<dbReference type="GO" id="GO:0005829">
    <property type="term" value="C:cytosol"/>
    <property type="evidence" value="ECO:0007669"/>
    <property type="project" value="TreeGrafter"/>
</dbReference>
<dbReference type="InterPro" id="IPR013839">
    <property type="entry name" value="DNAligase_adenylation"/>
</dbReference>
<proteinExistence type="inferred from homology"/>
<keyword evidence="5 13" id="KW-0479">Metal-binding</keyword>
<dbReference type="GO" id="GO:0003911">
    <property type="term" value="F:DNA ligase (NAD+) activity"/>
    <property type="evidence" value="ECO:0007669"/>
    <property type="project" value="UniProtKB-UniRule"/>
</dbReference>
<dbReference type="CDD" id="cd00114">
    <property type="entry name" value="LIGANc"/>
    <property type="match status" value="1"/>
</dbReference>
<dbReference type="InterPro" id="IPR018239">
    <property type="entry name" value="DNA_ligase_AS"/>
</dbReference>
<feature type="binding site" evidence="13">
    <location>
        <position position="430"/>
    </location>
    <ligand>
        <name>Zn(2+)</name>
        <dbReference type="ChEBI" id="CHEBI:29105"/>
    </ligand>
</feature>
<evidence type="ECO:0000256" key="12">
    <source>
        <dbReference type="ARBA" id="ARBA00060881"/>
    </source>
</evidence>
<dbReference type="Gene3D" id="3.40.50.10190">
    <property type="entry name" value="BRCT domain"/>
    <property type="match status" value="1"/>
</dbReference>
<dbReference type="AlphaFoldDB" id="S5DLI2"/>
<reference evidence="15" key="1">
    <citation type="journal article" date="2013" name="Sci. Rep.">
        <title>Metagenomics uncovers a new group of low GC and ultra-small marine Actinobacteria.</title>
        <authorList>
            <person name="Ghai R."/>
            <person name="Mizuno C.M."/>
            <person name="Picazo A."/>
            <person name="Camacho A."/>
            <person name="Rodriguez-Valera F."/>
        </authorList>
    </citation>
    <scope>NUCLEOTIDE SEQUENCE</scope>
</reference>
<dbReference type="InterPro" id="IPR001357">
    <property type="entry name" value="BRCT_dom"/>
</dbReference>
<dbReference type="PROSITE" id="PS01055">
    <property type="entry name" value="DNA_LIGASE_N1"/>
    <property type="match status" value="1"/>
</dbReference>
<protein>
    <recommendedName>
        <fullName evidence="2 13">DNA ligase</fullName>
        <ecNumber evidence="1 13">6.5.1.2</ecNumber>
    </recommendedName>
    <alternativeName>
        <fullName evidence="13">Polydeoxyribonucleotide synthase [NAD(+)]</fullName>
    </alternativeName>
</protein>
<dbReference type="GO" id="GO:0046872">
    <property type="term" value="F:metal ion binding"/>
    <property type="evidence" value="ECO:0007669"/>
    <property type="project" value="UniProtKB-KW"/>
</dbReference>
<comment type="similarity">
    <text evidence="12 13">Belongs to the NAD-dependent DNA ligase family. LigA subfamily.</text>
</comment>
<dbReference type="PANTHER" id="PTHR23389:SF9">
    <property type="entry name" value="DNA LIGASE"/>
    <property type="match status" value="1"/>
</dbReference>
<dbReference type="SMART" id="SM00292">
    <property type="entry name" value="BRCT"/>
    <property type="match status" value="1"/>
</dbReference>
<dbReference type="PROSITE" id="PS50172">
    <property type="entry name" value="BRCT"/>
    <property type="match status" value="1"/>
</dbReference>
<dbReference type="SUPFAM" id="SSF47781">
    <property type="entry name" value="RuvA domain 2-like"/>
    <property type="match status" value="1"/>
</dbReference>
<dbReference type="NCBIfam" id="TIGR00575">
    <property type="entry name" value="dnlj"/>
    <property type="match status" value="1"/>
</dbReference>
<dbReference type="SUPFAM" id="SSF50249">
    <property type="entry name" value="Nucleic acid-binding proteins"/>
    <property type="match status" value="1"/>
</dbReference>
<dbReference type="NCBIfam" id="NF005932">
    <property type="entry name" value="PRK07956.1"/>
    <property type="match status" value="1"/>
</dbReference>
<dbReference type="CDD" id="cd17748">
    <property type="entry name" value="BRCT_DNA_ligase_like"/>
    <property type="match status" value="1"/>
</dbReference>
<evidence type="ECO:0000256" key="1">
    <source>
        <dbReference type="ARBA" id="ARBA00012722"/>
    </source>
</evidence>
<dbReference type="Gene3D" id="2.40.50.140">
    <property type="entry name" value="Nucleic acid-binding proteins"/>
    <property type="match status" value="1"/>
</dbReference>
<dbReference type="Pfam" id="PF00533">
    <property type="entry name" value="BRCT"/>
    <property type="match status" value="1"/>
</dbReference>
<keyword evidence="7 13" id="KW-0862">Zinc</keyword>
<comment type="caution">
    <text evidence="13">Lacks conserved residue(s) required for the propagation of feature annotation.</text>
</comment>
<dbReference type="Pfam" id="PF01653">
    <property type="entry name" value="DNA_ligase_aden"/>
    <property type="match status" value="2"/>
</dbReference>
<feature type="domain" description="BRCT" evidence="14">
    <location>
        <begin position="611"/>
        <end position="688"/>
    </location>
</feature>
<organism evidence="15">
    <name type="scientific">Candidatus Actinomarina minuta</name>
    <dbReference type="NCBI Taxonomy" id="1389454"/>
    <lineage>
        <taxon>Bacteria</taxon>
        <taxon>Bacillati</taxon>
        <taxon>Actinomycetota</taxon>
        <taxon>Actinomycetes</taxon>
        <taxon>Candidatus Actinomarinidae</taxon>
        <taxon>Candidatus Actinomarinales</taxon>
        <taxon>Candidatus Actinomarineae</taxon>
        <taxon>Candidatus Actinomarinaceae</taxon>
        <taxon>Candidatus Actinomarina</taxon>
    </lineage>
</organism>
<dbReference type="Gene3D" id="3.30.470.30">
    <property type="entry name" value="DNA ligase/mRNA capping enzyme"/>
    <property type="match status" value="1"/>
</dbReference>
<dbReference type="InterPro" id="IPR001679">
    <property type="entry name" value="DNA_ligase"/>
</dbReference>
<name>S5DLI2_9ACTN</name>
<feature type="binding site" evidence="13">
    <location>
        <position position="110"/>
    </location>
    <ligand>
        <name>NAD(+)</name>
        <dbReference type="ChEBI" id="CHEBI:57540"/>
    </ligand>
</feature>
<dbReference type="Pfam" id="PF12826">
    <property type="entry name" value="HHH_2"/>
    <property type="match status" value="1"/>
</dbReference>
<sequence length="688" mass="77098">MNPKDIDKVITQLSEAEHAYYVLNNPIMSDGEYDKLFNELKKYEIDNPSEVKVYSPTQRVTGTPDGAFDQIEHIQRMYSLDNAENTQDIVKWFERLNKITDEKLFPISLEPKIDGLAISLVYKDGILQQGLTRGDGVIGEDVTHNVKTIMNLPLRLKKVTKGTLEIRGEVYMPTESFDSLNKKRKRDEITLGKLKTLENPTKEEKSLMAEIRSEGVSSFINSRNAAAGSLRQKDSSITAKRDIRLLAYQLIDHDNREAFSTHQQQIQTLKDYGFETNQVFLTDSLDEINDTLNKIEENRNNYLYQIDGVVMKINSTKIQDELGFTAKAPRWAVAYKFQAEEQTTVLLDIKLQTGRTGAVTPVAVLKPVNVGGALVSFASLHNPDEINRKDLRINDYVVVRRAGDVIPEVVSSLEKRRDGSQKKWKMPSTCPCGDYKIDFQKEEKVPRCSGGSACRIAKKESLIFFSSRSGLEIDGMGKETIETLLSVGLITDIEDIFNLQYDDLIELPQWEDKKASNLINSIKKSTKSQPSRLLTALGIRFVGNRTANLLIQNFGSIDKILEATSEELENIHGISGSVINSLNDWKVQEKNIKTLSALKDAGFSFTEEKKATLSKLTGQTFVITGTLEKFNRQEFISLIENNGGSVTTSISKNTNFLISGTNPGSKLNKAQDLGVKVITEEDLLGLIS</sequence>
<dbReference type="GO" id="GO:0006281">
    <property type="term" value="P:DNA repair"/>
    <property type="evidence" value="ECO:0007669"/>
    <property type="project" value="UniProtKB-KW"/>
</dbReference>
<evidence type="ECO:0000313" key="15">
    <source>
        <dbReference type="EMBL" id="AGQ19736.1"/>
    </source>
</evidence>
<dbReference type="InterPro" id="IPR013840">
    <property type="entry name" value="DNAligase_N"/>
</dbReference>
<dbReference type="Pfam" id="PF03120">
    <property type="entry name" value="OB_DNA_ligase"/>
    <property type="match status" value="1"/>
</dbReference>
<dbReference type="InterPro" id="IPR036420">
    <property type="entry name" value="BRCT_dom_sf"/>
</dbReference>
<feature type="binding site" evidence="13">
    <location>
        <begin position="79"/>
        <end position="80"/>
    </location>
    <ligand>
        <name>NAD(+)</name>
        <dbReference type="ChEBI" id="CHEBI:57540"/>
    </ligand>
</feature>
<evidence type="ECO:0000256" key="9">
    <source>
        <dbReference type="ARBA" id="ARBA00023027"/>
    </source>
</evidence>
<dbReference type="InterPro" id="IPR004150">
    <property type="entry name" value="NAD_DNA_ligase_OB"/>
</dbReference>
<dbReference type="HAMAP" id="MF_01588">
    <property type="entry name" value="DNA_ligase_A"/>
    <property type="match status" value="1"/>
</dbReference>
<dbReference type="PANTHER" id="PTHR23389">
    <property type="entry name" value="CHROMOSOME TRANSMISSION FIDELITY FACTOR 18"/>
    <property type="match status" value="1"/>
</dbReference>
<accession>S5DLI2</accession>
<evidence type="ECO:0000256" key="5">
    <source>
        <dbReference type="ARBA" id="ARBA00022723"/>
    </source>
</evidence>
<evidence type="ECO:0000256" key="10">
    <source>
        <dbReference type="ARBA" id="ARBA00023204"/>
    </source>
</evidence>
<evidence type="ECO:0000256" key="3">
    <source>
        <dbReference type="ARBA" id="ARBA00022598"/>
    </source>
</evidence>
<evidence type="ECO:0000256" key="6">
    <source>
        <dbReference type="ARBA" id="ARBA00022763"/>
    </source>
</evidence>
<feature type="binding site" evidence="13">
    <location>
        <position position="169"/>
    </location>
    <ligand>
        <name>NAD(+)</name>
        <dbReference type="ChEBI" id="CHEBI:57540"/>
    </ligand>
</feature>
<keyword evidence="8 13" id="KW-0460">Magnesium</keyword>
<comment type="function">
    <text evidence="13">DNA ligase that catalyzes the formation of phosphodiester linkages between 5'-phosphoryl and 3'-hydroxyl groups in double-stranded DNA using NAD as a coenzyme and as the energy source for the reaction. It is essential for DNA replication and repair of damaged DNA.</text>
</comment>
<keyword evidence="4 13" id="KW-0235">DNA replication</keyword>
<keyword evidence="13" id="KW-0464">Manganese</keyword>
<evidence type="ECO:0000259" key="14">
    <source>
        <dbReference type="PROSITE" id="PS50172"/>
    </source>
</evidence>
<dbReference type="InterPro" id="IPR041663">
    <property type="entry name" value="DisA/LigA_HHH"/>
</dbReference>
<keyword evidence="10 13" id="KW-0234">DNA repair</keyword>
<comment type="catalytic activity">
    <reaction evidence="11 13">
        <text>NAD(+) + (deoxyribonucleotide)n-3'-hydroxyl + 5'-phospho-(deoxyribonucleotide)m = (deoxyribonucleotide)n+m + AMP + beta-nicotinamide D-nucleotide.</text>
        <dbReference type="EC" id="6.5.1.2"/>
    </reaction>
</comment>
<dbReference type="Pfam" id="PF14520">
    <property type="entry name" value="HHH_5"/>
    <property type="match status" value="1"/>
</dbReference>
<keyword evidence="3 13" id="KW-0436">Ligase</keyword>
<feature type="binding site" evidence="13">
    <location>
        <position position="454"/>
    </location>
    <ligand>
        <name>Zn(2+)</name>
        <dbReference type="ChEBI" id="CHEBI:29105"/>
    </ligand>
</feature>
<feature type="active site" description="N6-AMP-lysine intermediate" evidence="13">
    <location>
        <position position="112"/>
    </location>
</feature>
<dbReference type="SUPFAM" id="SSF52113">
    <property type="entry name" value="BRCT domain"/>
    <property type="match status" value="1"/>
</dbReference>
<keyword evidence="9 13" id="KW-0520">NAD</keyword>
<evidence type="ECO:0000256" key="2">
    <source>
        <dbReference type="ARBA" id="ARBA00013308"/>
    </source>
</evidence>
<gene>
    <name evidence="13" type="primary">ligA</name>
</gene>
<comment type="cofactor">
    <cofactor evidence="13">
        <name>Mg(2+)</name>
        <dbReference type="ChEBI" id="CHEBI:18420"/>
    </cofactor>
    <cofactor evidence="13">
        <name>Mn(2+)</name>
        <dbReference type="ChEBI" id="CHEBI:29035"/>
    </cofactor>
</comment>
<feature type="binding site" evidence="13">
    <location>
        <begin position="30"/>
        <end position="34"/>
    </location>
    <ligand>
        <name>NAD(+)</name>
        <dbReference type="ChEBI" id="CHEBI:57540"/>
    </ligand>
</feature>
<dbReference type="SMART" id="SM00532">
    <property type="entry name" value="LIGANc"/>
    <property type="match status" value="1"/>
</dbReference>
<dbReference type="SUPFAM" id="SSF56091">
    <property type="entry name" value="DNA ligase/mRNA capping enzyme, catalytic domain"/>
    <property type="match status" value="1"/>
</dbReference>
<evidence type="ECO:0000256" key="8">
    <source>
        <dbReference type="ARBA" id="ARBA00022842"/>
    </source>
</evidence>
<dbReference type="PIRSF" id="PIRSF001604">
    <property type="entry name" value="LigA"/>
    <property type="match status" value="1"/>
</dbReference>
<evidence type="ECO:0000256" key="7">
    <source>
        <dbReference type="ARBA" id="ARBA00022833"/>
    </source>
</evidence>
<dbReference type="Gene3D" id="1.10.150.20">
    <property type="entry name" value="5' to 3' exonuclease, C-terminal subdomain"/>
    <property type="match status" value="2"/>
</dbReference>
<dbReference type="InterPro" id="IPR012340">
    <property type="entry name" value="NA-bd_OB-fold"/>
</dbReference>
<keyword evidence="6 13" id="KW-0227">DNA damage</keyword>
<evidence type="ECO:0000256" key="4">
    <source>
        <dbReference type="ARBA" id="ARBA00022705"/>
    </source>
</evidence>
<dbReference type="GO" id="GO:0006260">
    <property type="term" value="P:DNA replication"/>
    <property type="evidence" value="ECO:0007669"/>
    <property type="project" value="UniProtKB-KW"/>
</dbReference>
<dbReference type="FunFam" id="2.40.50.140:FF:000012">
    <property type="entry name" value="DNA ligase"/>
    <property type="match status" value="1"/>
</dbReference>
<evidence type="ECO:0000256" key="11">
    <source>
        <dbReference type="ARBA" id="ARBA00034005"/>
    </source>
</evidence>
<feature type="binding site" evidence="13">
    <location>
        <position position="312"/>
    </location>
    <ligand>
        <name>NAD(+)</name>
        <dbReference type="ChEBI" id="CHEBI:57540"/>
    </ligand>
</feature>
<feature type="binding site" evidence="13">
    <location>
        <position position="336"/>
    </location>
    <ligand>
        <name>NAD(+)</name>
        <dbReference type="ChEBI" id="CHEBI:57540"/>
    </ligand>
</feature>
<evidence type="ECO:0000256" key="13">
    <source>
        <dbReference type="HAMAP-Rule" id="MF_01588"/>
    </source>
</evidence>